<dbReference type="AlphaFoldDB" id="A0A7J4K3A0"/>
<dbReference type="InterPro" id="IPR013083">
    <property type="entry name" value="Znf_RING/FYVE/PHD"/>
</dbReference>
<feature type="compositionally biased region" description="Basic and acidic residues" evidence="1">
    <location>
        <begin position="33"/>
        <end position="50"/>
    </location>
</feature>
<name>A0A7J4K3A0_9ARCH</name>
<dbReference type="SUPFAM" id="SSF57903">
    <property type="entry name" value="FYVE/PHD zinc finger"/>
    <property type="match status" value="1"/>
</dbReference>
<gene>
    <name evidence="2" type="ORF">HA222_04850</name>
</gene>
<evidence type="ECO:0000313" key="2">
    <source>
        <dbReference type="EMBL" id="HIH21956.1"/>
    </source>
</evidence>
<protein>
    <recommendedName>
        <fullName evidence="4">Zinc ribbon domain-containing protein</fullName>
    </recommendedName>
</protein>
<feature type="region of interest" description="Disordered" evidence="1">
    <location>
        <begin position="1"/>
        <end position="50"/>
    </location>
</feature>
<organism evidence="2 3">
    <name type="scientific">Candidatus Iainarchaeum sp</name>
    <dbReference type="NCBI Taxonomy" id="3101447"/>
    <lineage>
        <taxon>Archaea</taxon>
        <taxon>Candidatus Iainarchaeota</taxon>
        <taxon>Candidatus Iainarchaeia</taxon>
        <taxon>Candidatus Iainarchaeales</taxon>
        <taxon>Candidatus Iainarchaeaceae</taxon>
        <taxon>Candidatus Iainarchaeum</taxon>
    </lineage>
</organism>
<dbReference type="EMBL" id="DUFW01000085">
    <property type="protein sequence ID" value="HIH21956.1"/>
    <property type="molecule type" value="Genomic_DNA"/>
</dbReference>
<proteinExistence type="predicted"/>
<sequence>MASESPETVPRRLRRFYRKGQAPEESQAPYGKSVEELKEELKQNSSEMAEKEIRRFKQRFNRLPKESEGEEIAESIYEQAKKQAAIEGIEGEEHGRFRHARQAQEEKASKEARKPRAQEPSGFEVRGKPSETSIAELFKDEKLLSEESTGKKKQKEIGIEDFNINSEELKQSLDALPEGEDSESFFKEVESEKNSCPNCGTKTEHLVFCPECGAAFCTHCAKQAKAIEDKVSFVCPKCGKEFKARKIE</sequence>
<dbReference type="Gene3D" id="3.30.40.10">
    <property type="entry name" value="Zinc/RING finger domain, C3HC4 (zinc finger)"/>
    <property type="match status" value="1"/>
</dbReference>
<dbReference type="InterPro" id="IPR011011">
    <property type="entry name" value="Znf_FYVE_PHD"/>
</dbReference>
<comment type="caution">
    <text evidence="2">The sequence shown here is derived from an EMBL/GenBank/DDBJ whole genome shotgun (WGS) entry which is preliminary data.</text>
</comment>
<evidence type="ECO:0008006" key="4">
    <source>
        <dbReference type="Google" id="ProtNLM"/>
    </source>
</evidence>
<dbReference type="Proteomes" id="UP000590964">
    <property type="component" value="Unassembled WGS sequence"/>
</dbReference>
<feature type="region of interest" description="Disordered" evidence="1">
    <location>
        <begin position="85"/>
        <end position="132"/>
    </location>
</feature>
<reference evidence="3" key="1">
    <citation type="journal article" date="2020" name="bioRxiv">
        <title>A rank-normalized archaeal taxonomy based on genome phylogeny resolves widespread incomplete and uneven classifications.</title>
        <authorList>
            <person name="Rinke C."/>
            <person name="Chuvochina M."/>
            <person name="Mussig A.J."/>
            <person name="Chaumeil P.-A."/>
            <person name="Waite D.W."/>
            <person name="Whitman W.B."/>
            <person name="Parks D.H."/>
            <person name="Hugenholtz P."/>
        </authorList>
    </citation>
    <scope>NUCLEOTIDE SEQUENCE [LARGE SCALE GENOMIC DNA]</scope>
</reference>
<evidence type="ECO:0000256" key="1">
    <source>
        <dbReference type="SAM" id="MobiDB-lite"/>
    </source>
</evidence>
<feature type="compositionally biased region" description="Basic and acidic residues" evidence="1">
    <location>
        <begin position="102"/>
        <end position="117"/>
    </location>
</feature>
<evidence type="ECO:0000313" key="3">
    <source>
        <dbReference type="Proteomes" id="UP000590964"/>
    </source>
</evidence>
<accession>A0A7J4K3A0</accession>